<dbReference type="Proteomes" id="UP001296921">
    <property type="component" value="Unassembled WGS sequence"/>
</dbReference>
<dbReference type="InterPro" id="IPR040835">
    <property type="entry name" value="Nmad5"/>
</dbReference>
<protein>
    <recommendedName>
        <fullName evidence="1">Nucleotide modification associated domain-containing protein</fullName>
    </recommendedName>
</protein>
<organism evidence="2 3">
    <name type="scientific">Limnobaculum allomyrinae</name>
    <dbReference type="NCBI Taxonomy" id="2791986"/>
    <lineage>
        <taxon>Bacteria</taxon>
        <taxon>Pseudomonadati</taxon>
        <taxon>Pseudomonadota</taxon>
        <taxon>Gammaproteobacteria</taxon>
        <taxon>Enterobacterales</taxon>
        <taxon>Budviciaceae</taxon>
        <taxon>Limnobaculum</taxon>
    </lineage>
</organism>
<dbReference type="EMBL" id="JADRCR010000017">
    <property type="protein sequence ID" value="MBK5145868.1"/>
    <property type="molecule type" value="Genomic_DNA"/>
</dbReference>
<proteinExistence type="predicted"/>
<gene>
    <name evidence="2" type="ORF">I2494_19555</name>
</gene>
<comment type="caution">
    <text evidence="2">The sequence shown here is derived from an EMBL/GenBank/DDBJ whole genome shotgun (WGS) entry which is preliminary data.</text>
</comment>
<evidence type="ECO:0000313" key="2">
    <source>
        <dbReference type="EMBL" id="MBK5145868.1"/>
    </source>
</evidence>
<dbReference type="RefSeq" id="WP_218468625.1">
    <property type="nucleotide sequence ID" value="NZ_JADRCR010000017.1"/>
</dbReference>
<evidence type="ECO:0000259" key="1">
    <source>
        <dbReference type="Pfam" id="PF18757"/>
    </source>
</evidence>
<feature type="domain" description="Nucleotide modification associated" evidence="1">
    <location>
        <begin position="5"/>
        <end position="204"/>
    </location>
</feature>
<reference evidence="2 3" key="1">
    <citation type="submission" date="2020-11" db="EMBL/GenBank/DDBJ databases">
        <title>Insectihabitans protaetiae gen. nov. sp. nov. and Insectihabitans allomyrinae sp. nov., isolated from larvae of Protaetia brevitarsis seulensis and Allomyrina dichotoma, respectively.</title>
        <authorList>
            <person name="Lee S.D."/>
            <person name="Byeon Y.-S."/>
            <person name="Kim S.-M."/>
            <person name="Yang H.L."/>
            <person name="Kim I.S."/>
        </authorList>
    </citation>
    <scope>NUCLEOTIDE SEQUENCE [LARGE SCALE GENOMIC DNA]</scope>
    <source>
        <strain evidence="2 3">BWR-B9</strain>
    </source>
</reference>
<evidence type="ECO:0000313" key="3">
    <source>
        <dbReference type="Proteomes" id="UP001296921"/>
    </source>
</evidence>
<dbReference type="Pfam" id="PF18757">
    <property type="entry name" value="Nmad5"/>
    <property type="match status" value="1"/>
</dbReference>
<sequence length="208" mass="23569">MAYTTLTRALKNAIIDNAVIKAGIPRRKAKLRAARADWAERVRVEALGGVQVEPDIMQQIAVINAKIKLLPRGLLSGYAFVNKRECIYLNLAGQTLNAYFNGNYKGYENPHECVLKITLQEYTLTADNPLVDEFYAFDPEYKAIHDHEKTIRMNVEATLCQVRTVKRLIEEWPEAVELLPKEEAKAMDLPAIRRETLNELVGLPSETT</sequence>
<keyword evidence="3" id="KW-1185">Reference proteome</keyword>
<name>A0ABS1IVT0_9GAMM</name>
<accession>A0ABS1IVT0</accession>